<evidence type="ECO:0000256" key="3">
    <source>
        <dbReference type="ARBA" id="ARBA00022737"/>
    </source>
</evidence>
<dbReference type="PANTHER" id="PTHR22904">
    <property type="entry name" value="TPR REPEAT CONTAINING PROTEIN"/>
    <property type="match status" value="1"/>
</dbReference>
<evidence type="ECO:0000313" key="9">
    <source>
        <dbReference type="Proteomes" id="UP000245119"/>
    </source>
</evidence>
<reference evidence="8 9" key="1">
    <citation type="submission" date="2018-04" db="EMBL/GenBank/DDBJ databases">
        <title>The genome of golden apple snail Pomacea canaliculata provides insight into stress tolerance and invasive adaptation.</title>
        <authorList>
            <person name="Liu C."/>
            <person name="Liu B."/>
            <person name="Ren Y."/>
            <person name="Zhang Y."/>
            <person name="Wang H."/>
            <person name="Li S."/>
            <person name="Jiang F."/>
            <person name="Yin L."/>
            <person name="Zhang G."/>
            <person name="Qian W."/>
            <person name="Fan W."/>
        </authorList>
    </citation>
    <scope>NUCLEOTIDE SEQUENCE [LARGE SCALE GENOMIC DNA]</scope>
    <source>
        <strain evidence="8">SZHN2017</strain>
        <tissue evidence="8">Muscle</tissue>
    </source>
</reference>
<comment type="caution">
    <text evidence="8">The sequence shown here is derived from an EMBL/GenBank/DDBJ whole genome shotgun (WGS) entry which is preliminary data.</text>
</comment>
<evidence type="ECO:0000256" key="1">
    <source>
        <dbReference type="ARBA" id="ARBA00004496"/>
    </source>
</evidence>
<accession>A0A2T7NFV5</accession>
<dbReference type="PROSITE" id="PS50005">
    <property type="entry name" value="TPR"/>
    <property type="match status" value="2"/>
</dbReference>
<gene>
    <name evidence="8" type="ORF">C0Q70_20530</name>
</gene>
<evidence type="ECO:0000256" key="7">
    <source>
        <dbReference type="SAM" id="Phobius"/>
    </source>
</evidence>
<evidence type="ECO:0000256" key="5">
    <source>
        <dbReference type="PROSITE-ProRule" id="PRU00339"/>
    </source>
</evidence>
<feature type="region of interest" description="Disordered" evidence="6">
    <location>
        <begin position="204"/>
        <end position="239"/>
    </location>
</feature>
<feature type="compositionally biased region" description="Basic residues" evidence="6">
    <location>
        <begin position="230"/>
        <end position="239"/>
    </location>
</feature>
<keyword evidence="7" id="KW-0472">Membrane</keyword>
<name>A0A2T7NFV5_POMCA</name>
<evidence type="ECO:0000256" key="4">
    <source>
        <dbReference type="ARBA" id="ARBA00022803"/>
    </source>
</evidence>
<dbReference type="STRING" id="400727.A0A2T7NFV5"/>
<keyword evidence="9" id="KW-1185">Reference proteome</keyword>
<dbReference type="OMA" id="QPQWAKG"/>
<feature type="compositionally biased region" description="Basic and acidic residues" evidence="6">
    <location>
        <begin position="206"/>
        <end position="215"/>
    </location>
</feature>
<dbReference type="InterPro" id="IPR019734">
    <property type="entry name" value="TPR_rpt"/>
</dbReference>
<feature type="repeat" description="TPR" evidence="5">
    <location>
        <begin position="5"/>
        <end position="38"/>
    </location>
</feature>
<dbReference type="AlphaFoldDB" id="A0A2T7NFV5"/>
<dbReference type="SUPFAM" id="SSF48452">
    <property type="entry name" value="TPR-like"/>
    <property type="match status" value="1"/>
</dbReference>
<dbReference type="OrthoDB" id="10038545at2759"/>
<evidence type="ECO:0000256" key="2">
    <source>
        <dbReference type="ARBA" id="ARBA00022490"/>
    </source>
</evidence>
<dbReference type="Gene3D" id="1.25.40.10">
    <property type="entry name" value="Tetratricopeptide repeat domain"/>
    <property type="match status" value="1"/>
</dbReference>
<comment type="subcellular location">
    <subcellularLocation>
        <location evidence="1">Cytoplasm</location>
    </subcellularLocation>
</comment>
<feature type="transmembrane region" description="Helical" evidence="7">
    <location>
        <begin position="158"/>
        <end position="179"/>
    </location>
</feature>
<dbReference type="EMBL" id="PZQS01000013">
    <property type="protein sequence ID" value="PVD20036.1"/>
    <property type="molecule type" value="Genomic_DNA"/>
</dbReference>
<evidence type="ECO:0000256" key="6">
    <source>
        <dbReference type="SAM" id="MobiDB-lite"/>
    </source>
</evidence>
<dbReference type="Proteomes" id="UP000245119">
    <property type="component" value="Linkage Group LG13"/>
</dbReference>
<sequence>MKSQAEQLKEQGNAAMKKGVPAEAILHYTHAIKLEPSNHLLYSNRSYAFLKLDQYYLALEDANQTIKLQPSWPKGFYRKGEVEFAACQYSMALMSYRQALLLDPTDESIQSAISKTNKEIIREKREAARRPIVFTAGGVGVGLLVVLADQLLTQKPSLQSIFVQGLLVSAFALIGFGMFKAYRYMITSQRSSLLDPPIDLLGEMGARTKNEEDHSQSGSNSTKKGGSSAAKRRYRMGKS</sequence>
<feature type="transmembrane region" description="Helical" evidence="7">
    <location>
        <begin position="132"/>
        <end position="152"/>
    </location>
</feature>
<keyword evidence="3" id="KW-0677">Repeat</keyword>
<dbReference type="FunFam" id="1.25.40.10:FF:000020">
    <property type="entry name" value="Stress-induced phosphoprotein 1"/>
    <property type="match status" value="1"/>
</dbReference>
<feature type="compositionally biased region" description="Low complexity" evidence="6">
    <location>
        <begin position="216"/>
        <end position="229"/>
    </location>
</feature>
<keyword evidence="7" id="KW-0812">Transmembrane</keyword>
<dbReference type="GO" id="GO:0051879">
    <property type="term" value="F:Hsp90 protein binding"/>
    <property type="evidence" value="ECO:0007669"/>
    <property type="project" value="TreeGrafter"/>
</dbReference>
<feature type="repeat" description="TPR" evidence="5">
    <location>
        <begin position="73"/>
        <end position="106"/>
    </location>
</feature>
<evidence type="ECO:0000313" key="8">
    <source>
        <dbReference type="EMBL" id="PVD20036.1"/>
    </source>
</evidence>
<dbReference type="GO" id="GO:0005737">
    <property type="term" value="C:cytoplasm"/>
    <property type="evidence" value="ECO:0007669"/>
    <property type="project" value="UniProtKB-SubCell"/>
</dbReference>
<dbReference type="SMART" id="SM00028">
    <property type="entry name" value="TPR"/>
    <property type="match status" value="3"/>
</dbReference>
<keyword evidence="7" id="KW-1133">Transmembrane helix</keyword>
<proteinExistence type="predicted"/>
<dbReference type="InterPro" id="IPR011990">
    <property type="entry name" value="TPR-like_helical_dom_sf"/>
</dbReference>
<keyword evidence="4 5" id="KW-0802">TPR repeat</keyword>
<protein>
    <submittedName>
        <fullName evidence="8">Uncharacterized protein</fullName>
    </submittedName>
</protein>
<dbReference type="PANTHER" id="PTHR22904:SF532">
    <property type="entry name" value="HEAT SHOCK PROTEIN STI1-LIKE PROTEIN"/>
    <property type="match status" value="1"/>
</dbReference>
<organism evidence="8 9">
    <name type="scientific">Pomacea canaliculata</name>
    <name type="common">Golden apple snail</name>
    <dbReference type="NCBI Taxonomy" id="400727"/>
    <lineage>
        <taxon>Eukaryota</taxon>
        <taxon>Metazoa</taxon>
        <taxon>Spiralia</taxon>
        <taxon>Lophotrochozoa</taxon>
        <taxon>Mollusca</taxon>
        <taxon>Gastropoda</taxon>
        <taxon>Caenogastropoda</taxon>
        <taxon>Architaenioglossa</taxon>
        <taxon>Ampullarioidea</taxon>
        <taxon>Ampullariidae</taxon>
        <taxon>Pomacea</taxon>
    </lineage>
</organism>
<keyword evidence="2" id="KW-0963">Cytoplasm</keyword>